<sequence length="300" mass="31780">MPSPALFDRSLLAARRTRALRAARAGSDFLLAAVAEDLADRLSTITRVFGHAVDLGGHTGHVAALLRASGKAETVLRGDLFVADPSLPPPDFVFDDALLPLADASVGLVVSALSLHFVNDLPGTLIQIRRALRPDGLFLGALLGGDTLSELRDVLMRAELESSGGAAPRVAPFADTRDLGTLLQRAGFALPVTDADRITVRYASLFDLMADLRAMGATSALTERSRKPLARSVFLRAAELYAQDHADPDGRIRATFQVVSLLGWAPHESQQKPLRPGSAKMRLADALGVAGGAPAGRKKD</sequence>
<dbReference type="GO" id="GO:0008168">
    <property type="term" value="F:methyltransferase activity"/>
    <property type="evidence" value="ECO:0007669"/>
    <property type="project" value="UniProtKB-KW"/>
</dbReference>
<dbReference type="Proteomes" id="UP000008130">
    <property type="component" value="Chromosome"/>
</dbReference>
<dbReference type="PANTHER" id="PTHR13090:SF1">
    <property type="entry name" value="ARGININE-HYDROXYLASE NDUFAF5, MITOCHONDRIAL"/>
    <property type="match status" value="1"/>
</dbReference>
<dbReference type="STRING" id="991905.SL003B_0464"/>
<dbReference type="InterPro" id="IPR050602">
    <property type="entry name" value="Malonyl-ACP_OMT"/>
</dbReference>
<proteinExistence type="predicted"/>
<dbReference type="PANTHER" id="PTHR13090">
    <property type="entry name" value="ARGININE-HYDROXYLASE NDUFAF5, MITOCHONDRIAL"/>
    <property type="match status" value="1"/>
</dbReference>
<dbReference type="RefSeq" id="WP_013651223.1">
    <property type="nucleotide sequence ID" value="NC_015259.1"/>
</dbReference>
<dbReference type="PATRIC" id="fig|991905.3.peg.474"/>
<evidence type="ECO:0000313" key="4">
    <source>
        <dbReference type="Proteomes" id="UP000008130"/>
    </source>
</evidence>
<evidence type="ECO:0000256" key="2">
    <source>
        <dbReference type="ARBA" id="ARBA00022679"/>
    </source>
</evidence>
<dbReference type="eggNOG" id="COG2226">
    <property type="taxonomic scope" value="Bacteria"/>
</dbReference>
<dbReference type="OrthoDB" id="9793723at2"/>
<dbReference type="SUPFAM" id="SSF53335">
    <property type="entry name" value="S-adenosyl-L-methionine-dependent methyltransferases"/>
    <property type="match status" value="1"/>
</dbReference>
<dbReference type="Pfam" id="PF13489">
    <property type="entry name" value="Methyltransf_23"/>
    <property type="match status" value="1"/>
</dbReference>
<dbReference type="InterPro" id="IPR029063">
    <property type="entry name" value="SAM-dependent_MTases_sf"/>
</dbReference>
<dbReference type="GO" id="GO:0032259">
    <property type="term" value="P:methylation"/>
    <property type="evidence" value="ECO:0007669"/>
    <property type="project" value="UniProtKB-KW"/>
</dbReference>
<accession>F2J329</accession>
<dbReference type="AlphaFoldDB" id="F2J329"/>
<keyword evidence="4" id="KW-1185">Reference proteome</keyword>
<evidence type="ECO:0000313" key="3">
    <source>
        <dbReference type="EMBL" id="ADZ68900.1"/>
    </source>
</evidence>
<keyword evidence="2 3" id="KW-0808">Transferase</keyword>
<evidence type="ECO:0000256" key="1">
    <source>
        <dbReference type="ARBA" id="ARBA00022603"/>
    </source>
</evidence>
<protein>
    <submittedName>
        <fullName evidence="3">Methyltransferase domain family</fullName>
    </submittedName>
</protein>
<organism evidence="3 4">
    <name type="scientific">Polymorphum gilvum (strain LMG 25793 / CGMCC 1.9160 / SL003B-26A1)</name>
    <dbReference type="NCBI Taxonomy" id="991905"/>
    <lineage>
        <taxon>Bacteria</taxon>
        <taxon>Pseudomonadati</taxon>
        <taxon>Pseudomonadota</taxon>
        <taxon>Alphaproteobacteria</taxon>
        <taxon>Rhodobacterales</taxon>
        <taxon>Paracoccaceae</taxon>
        <taxon>Polymorphum</taxon>
    </lineage>
</organism>
<dbReference type="KEGG" id="pgv:SL003B_0464"/>
<reference evidence="3 4" key="1">
    <citation type="journal article" date="2011" name="J. Bacteriol.">
        <title>Complete genome sequence of Polymorphum gilvum SL003B-26A1T, a crude oil-degrading bacterium from oil-polluted saline soil.</title>
        <authorList>
            <person name="Li S.G."/>
            <person name="Tang Y.Q."/>
            <person name="Nie Y."/>
            <person name="Cai M."/>
            <person name="Wu X.L."/>
        </authorList>
    </citation>
    <scope>NUCLEOTIDE SEQUENCE [LARGE SCALE GENOMIC DNA]</scope>
    <source>
        <strain evidence="4">LMG 25793 / CGMCC 1.9160 / SL003B-26A1</strain>
    </source>
</reference>
<dbReference type="EMBL" id="CP002568">
    <property type="protein sequence ID" value="ADZ68900.1"/>
    <property type="molecule type" value="Genomic_DNA"/>
</dbReference>
<keyword evidence="1 3" id="KW-0489">Methyltransferase</keyword>
<dbReference type="HOGENOM" id="CLU_046586_0_3_5"/>
<gene>
    <name evidence="3" type="ordered locus">SL003B_0464</name>
</gene>
<dbReference type="Gene3D" id="3.40.50.150">
    <property type="entry name" value="Vaccinia Virus protein VP39"/>
    <property type="match status" value="1"/>
</dbReference>
<name>F2J329_POLGS</name>